<feature type="compositionally biased region" description="Low complexity" evidence="1">
    <location>
        <begin position="347"/>
        <end position="373"/>
    </location>
</feature>
<evidence type="ECO:0000256" key="1">
    <source>
        <dbReference type="SAM" id="MobiDB-lite"/>
    </source>
</evidence>
<evidence type="ECO:0000313" key="2">
    <source>
        <dbReference type="EMBL" id="MFC4033090.1"/>
    </source>
</evidence>
<protein>
    <recommendedName>
        <fullName evidence="4">Secreted protein</fullName>
    </recommendedName>
</protein>
<proteinExistence type="predicted"/>
<gene>
    <name evidence="2" type="ORF">ACFO3J_16575</name>
</gene>
<feature type="region of interest" description="Disordered" evidence="1">
    <location>
        <begin position="345"/>
        <end position="394"/>
    </location>
</feature>
<name>A0ABV8HM35_9ACTN</name>
<dbReference type="RefSeq" id="WP_386430141.1">
    <property type="nucleotide sequence ID" value="NZ_JBHSBB010000010.1"/>
</dbReference>
<dbReference type="Proteomes" id="UP001595765">
    <property type="component" value="Unassembled WGS sequence"/>
</dbReference>
<sequence length="394" mass="40346">MLALITAGSAACGVAQATPAGKVQNAFTKLSDQKSLTLGVSFGGSADQIYTYFKGEDDFTRADAQLLANLRATYAFSSDQPIGHLKSGDKSATFGFAVSDDAAAKQQLIEVRSIGGKLYLRADLKAVSKLASSADSGSGDSGDSLGLNELLDEGDQLPASMGAFKAALKGDWISIDPTAFESLAKTFGADAGLPTSNPQLDAKTQTQVLTGLRNAVAHNAKFKDLGNRDGADHIQLTVPARPFAKELTTSLAPVLKKVPGYKQSDVDKGLKDVPNRTVSADLAIKDGTISAVTVDLAQLDDQPHTGQLPLTLSLAGGTAAVAVPSGAVELKPKDLLGLITADMPKLGSADSSSGSGTDSSGSGGDSSSSSSAAPSLTDLQKSLKTQKQFVPSGQ</sequence>
<keyword evidence="3" id="KW-1185">Reference proteome</keyword>
<dbReference type="EMBL" id="JBHSBB010000010">
    <property type="protein sequence ID" value="MFC4033090.1"/>
    <property type="molecule type" value="Genomic_DNA"/>
</dbReference>
<accession>A0ABV8HM35</accession>
<organism evidence="2 3">
    <name type="scientific">Streptomyces polygonati</name>
    <dbReference type="NCBI Taxonomy" id="1617087"/>
    <lineage>
        <taxon>Bacteria</taxon>
        <taxon>Bacillati</taxon>
        <taxon>Actinomycetota</taxon>
        <taxon>Actinomycetes</taxon>
        <taxon>Kitasatosporales</taxon>
        <taxon>Streptomycetaceae</taxon>
        <taxon>Streptomyces</taxon>
    </lineage>
</organism>
<feature type="compositionally biased region" description="Polar residues" evidence="1">
    <location>
        <begin position="377"/>
        <end position="394"/>
    </location>
</feature>
<evidence type="ECO:0008006" key="4">
    <source>
        <dbReference type="Google" id="ProtNLM"/>
    </source>
</evidence>
<reference evidence="3" key="1">
    <citation type="journal article" date="2019" name="Int. J. Syst. Evol. Microbiol.">
        <title>The Global Catalogue of Microorganisms (GCM) 10K type strain sequencing project: providing services to taxonomists for standard genome sequencing and annotation.</title>
        <authorList>
            <consortium name="The Broad Institute Genomics Platform"/>
            <consortium name="The Broad Institute Genome Sequencing Center for Infectious Disease"/>
            <person name="Wu L."/>
            <person name="Ma J."/>
        </authorList>
    </citation>
    <scope>NUCLEOTIDE SEQUENCE [LARGE SCALE GENOMIC DNA]</scope>
    <source>
        <strain evidence="3">CGMCC 4.7237</strain>
    </source>
</reference>
<comment type="caution">
    <text evidence="2">The sequence shown here is derived from an EMBL/GenBank/DDBJ whole genome shotgun (WGS) entry which is preliminary data.</text>
</comment>
<evidence type="ECO:0000313" key="3">
    <source>
        <dbReference type="Proteomes" id="UP001595765"/>
    </source>
</evidence>